<reference evidence="1" key="1">
    <citation type="submission" date="2017-04" db="EMBL/GenBank/DDBJ databases">
        <authorList>
            <person name="Varghese N."/>
            <person name="Submissions S."/>
        </authorList>
    </citation>
    <scope>NUCLEOTIDE SEQUENCE</scope>
    <source>
        <strain evidence="1">WTE2008</strain>
    </source>
</reference>
<dbReference type="EMBL" id="FWXZ01000002">
    <property type="protein sequence ID" value="SMC52959.1"/>
    <property type="molecule type" value="Genomic_DNA"/>
</dbReference>
<evidence type="ECO:0000313" key="1">
    <source>
        <dbReference type="EMBL" id="SMC52959.1"/>
    </source>
</evidence>
<keyword evidence="2" id="KW-1185">Reference proteome</keyword>
<name>A0AC61PKA8_9FIRM</name>
<dbReference type="Proteomes" id="UP000192328">
    <property type="component" value="Unassembled WGS sequence"/>
</dbReference>
<accession>A0AC61PKA8</accession>
<gene>
    <name evidence="1" type="ORF">SAMN06297397_1255</name>
</gene>
<protein>
    <submittedName>
        <fullName evidence="1">Uncharacterized protein</fullName>
    </submittedName>
</protein>
<comment type="caution">
    <text evidence="1">The sequence shown here is derived from an EMBL/GenBank/DDBJ whole genome shotgun (WGS) entry which is preliminary data.</text>
</comment>
<sequence length="126" mass="15008">MECRYMRIQGREDSWITKYPKGIFGMCWRLIMDGMMEPEDEKTFRAIDKWFRENLPEPEQCKKQEKVITFFKTGTTGEMLKMIEPAVRMLDKYARPYDIVYTNAVGTIIYEDDWQIAVRVEGGKMI</sequence>
<evidence type="ECO:0000313" key="2">
    <source>
        <dbReference type="Proteomes" id="UP000192328"/>
    </source>
</evidence>
<proteinExistence type="predicted"/>
<organism evidence="1 2">
    <name type="scientific">Aristaeella lactis</name>
    <dbReference type="NCBI Taxonomy" id="3046383"/>
    <lineage>
        <taxon>Bacteria</taxon>
        <taxon>Bacillati</taxon>
        <taxon>Bacillota</taxon>
        <taxon>Clostridia</taxon>
        <taxon>Eubacteriales</taxon>
        <taxon>Aristaeellaceae</taxon>
        <taxon>Aristaeella</taxon>
    </lineage>
</organism>